<protein>
    <submittedName>
        <fullName evidence="6">Glycosyl Hydrolase Family 88</fullName>
    </submittedName>
</protein>
<dbReference type="GO" id="GO:0000272">
    <property type="term" value="P:polysaccharide catabolic process"/>
    <property type="evidence" value="ECO:0007669"/>
    <property type="project" value="TreeGrafter"/>
</dbReference>
<proteinExistence type="inferred from homology"/>
<dbReference type="PANTHER" id="PTHR36845:SF1">
    <property type="entry name" value="HYDROLASE, PUTATIVE (AFU_ORTHOLOGUE AFUA_7G05090)-RELATED"/>
    <property type="match status" value="1"/>
</dbReference>
<organism evidence="6 7">
    <name type="scientific">Arenibacter nanhaiticus</name>
    <dbReference type="NCBI Taxonomy" id="558155"/>
    <lineage>
        <taxon>Bacteria</taxon>
        <taxon>Pseudomonadati</taxon>
        <taxon>Bacteroidota</taxon>
        <taxon>Flavobacteriia</taxon>
        <taxon>Flavobacteriales</taxon>
        <taxon>Flavobacteriaceae</taxon>
        <taxon>Arenibacter</taxon>
    </lineage>
</organism>
<accession>A0A1M6AZG4</accession>
<dbReference type="InterPro" id="IPR010905">
    <property type="entry name" value="Glyco_hydro_88"/>
</dbReference>
<evidence type="ECO:0000256" key="1">
    <source>
        <dbReference type="ARBA" id="ARBA00022801"/>
    </source>
</evidence>
<feature type="binding site" evidence="4">
    <location>
        <position position="235"/>
    </location>
    <ligand>
        <name>substrate</name>
    </ligand>
</feature>
<evidence type="ECO:0000256" key="5">
    <source>
        <dbReference type="SAM" id="SignalP"/>
    </source>
</evidence>
<reference evidence="6 7" key="1">
    <citation type="submission" date="2016-11" db="EMBL/GenBank/DDBJ databases">
        <authorList>
            <person name="Jaros S."/>
            <person name="Januszkiewicz K."/>
            <person name="Wedrychowicz H."/>
        </authorList>
    </citation>
    <scope>NUCLEOTIDE SEQUENCE [LARGE SCALE GENOMIC DNA]</scope>
    <source>
        <strain evidence="6 7">CGMCC 1.8863</strain>
    </source>
</reference>
<evidence type="ECO:0000256" key="2">
    <source>
        <dbReference type="ARBA" id="ARBA00038358"/>
    </source>
</evidence>
<dbReference type="STRING" id="558155.SAMN04487911_10215"/>
<dbReference type="EMBL" id="FQYX01000002">
    <property type="protein sequence ID" value="SHI41904.1"/>
    <property type="molecule type" value="Genomic_DNA"/>
</dbReference>
<dbReference type="RefSeq" id="WP_072762857.1">
    <property type="nucleotide sequence ID" value="NZ_FQYX01000002.1"/>
</dbReference>
<dbReference type="Proteomes" id="UP000184231">
    <property type="component" value="Unassembled WGS sequence"/>
</dbReference>
<feature type="binding site" evidence="4">
    <location>
        <position position="247"/>
    </location>
    <ligand>
        <name>substrate</name>
    </ligand>
</feature>
<feature type="active site" description="Nucleophile" evidence="3">
    <location>
        <position position="116"/>
    </location>
</feature>
<dbReference type="PANTHER" id="PTHR36845">
    <property type="entry name" value="HYDROLASE, PUTATIVE (AFU_ORTHOLOGUE AFUA_7G05090)-RELATED"/>
    <property type="match status" value="1"/>
</dbReference>
<evidence type="ECO:0000313" key="7">
    <source>
        <dbReference type="Proteomes" id="UP000184231"/>
    </source>
</evidence>
<dbReference type="InterPro" id="IPR008928">
    <property type="entry name" value="6-hairpin_glycosidase_sf"/>
</dbReference>
<comment type="similarity">
    <text evidence="2">Belongs to the glycosyl hydrolase 88 family.</text>
</comment>
<feature type="binding site" evidence="4">
    <location>
        <position position="116"/>
    </location>
    <ligand>
        <name>substrate</name>
    </ligand>
</feature>
<feature type="binding site" evidence="4">
    <location>
        <position position="251"/>
    </location>
    <ligand>
        <name>substrate</name>
    </ligand>
</feature>
<feature type="signal peptide" evidence="5">
    <location>
        <begin position="1"/>
        <end position="20"/>
    </location>
</feature>
<dbReference type="Pfam" id="PF07470">
    <property type="entry name" value="Glyco_hydro_88"/>
    <property type="match status" value="1"/>
</dbReference>
<sequence length="396" mass="45062">MNLKPTILLLSVLLFFSCSFKTKNNSEIAAVLDIAEAQYDLMNTAISPAFSDKKFMPRTIEDGKRRLVHVKDWTSGFYPGSLWYLYELTKDKKWKERAVRYTEKLDTIQYWEGNHDVGFIMECSYGNALKAHKTKAYEDIIVQTAKSLSARFRPAAGVLQSWDGNEKWACPVIIDNMMNLELLFNATKISGDSLYYDIAVSHADKTIENHYRDDYSSYHVVEYDTISGAIVKKNTHQGYSDGSAWARGQAWGLYGFTMSYRETKDPKYLEQAKHIANFMRQNPNLPADQVPYWDYDAPKGPDTPRDASAAAITASALFELSGFVSEDERTAYLNWAEKIMKSLMSPDYLAATGTNENFLLKHSVGSIPHGVEIDVPLNYADYYFLEALFRKGNLKD</sequence>
<dbReference type="PROSITE" id="PS51257">
    <property type="entry name" value="PROKAR_LIPOPROTEIN"/>
    <property type="match status" value="1"/>
</dbReference>
<feature type="binding site" evidence="4">
    <location>
        <position position="366"/>
    </location>
    <ligand>
        <name>substrate</name>
    </ligand>
</feature>
<dbReference type="Gene3D" id="1.50.10.10">
    <property type="match status" value="1"/>
</dbReference>
<feature type="chain" id="PRO_5012454902" evidence="5">
    <location>
        <begin position="21"/>
        <end position="396"/>
    </location>
</feature>
<evidence type="ECO:0000313" key="6">
    <source>
        <dbReference type="EMBL" id="SHI41904.1"/>
    </source>
</evidence>
<keyword evidence="5" id="KW-0732">Signal</keyword>
<dbReference type="InterPro" id="IPR012341">
    <property type="entry name" value="6hp_glycosidase-like_sf"/>
</dbReference>
<evidence type="ECO:0000256" key="3">
    <source>
        <dbReference type="PIRSR" id="PIRSR610905-1"/>
    </source>
</evidence>
<dbReference type="SUPFAM" id="SSF48208">
    <property type="entry name" value="Six-hairpin glycosidases"/>
    <property type="match status" value="1"/>
</dbReference>
<dbReference type="InterPro" id="IPR052369">
    <property type="entry name" value="UG_Glycosaminoglycan_Hydrolase"/>
</dbReference>
<keyword evidence="1 6" id="KW-0378">Hydrolase</keyword>
<name>A0A1M6AZG4_9FLAO</name>
<gene>
    <name evidence="6" type="ORF">SAMN04487911_10215</name>
</gene>
<keyword evidence="7" id="KW-1185">Reference proteome</keyword>
<feature type="active site" description="Proton donor" evidence="3">
    <location>
        <position position="175"/>
    </location>
</feature>
<feature type="binding site" evidence="4">
    <location>
        <position position="175"/>
    </location>
    <ligand>
        <name>substrate</name>
    </ligand>
</feature>
<evidence type="ECO:0000256" key="4">
    <source>
        <dbReference type="PIRSR" id="PIRSR610905-2"/>
    </source>
</evidence>
<dbReference type="OrthoDB" id="428577at2"/>
<dbReference type="GO" id="GO:0052757">
    <property type="term" value="F:chondroitin hydrolase activity"/>
    <property type="evidence" value="ECO:0007669"/>
    <property type="project" value="TreeGrafter"/>
</dbReference>
<dbReference type="AlphaFoldDB" id="A0A1M6AZG4"/>